<dbReference type="AlphaFoldDB" id="A0A1G7GJK0"/>
<dbReference type="InterPro" id="IPR000524">
    <property type="entry name" value="Tscrpt_reg_HTH_GntR"/>
</dbReference>
<dbReference type="InterPro" id="IPR036390">
    <property type="entry name" value="WH_DNA-bd_sf"/>
</dbReference>
<dbReference type="RefSeq" id="WP_083343941.1">
    <property type="nucleotide sequence ID" value="NZ_LT629690.1"/>
</dbReference>
<dbReference type="Pfam" id="PF00392">
    <property type="entry name" value="GntR"/>
    <property type="match status" value="1"/>
</dbReference>
<dbReference type="SMART" id="SM00895">
    <property type="entry name" value="FCD"/>
    <property type="match status" value="1"/>
</dbReference>
<dbReference type="InterPro" id="IPR011711">
    <property type="entry name" value="GntR_C"/>
</dbReference>
<dbReference type="OrthoDB" id="9781630at2"/>
<evidence type="ECO:0000259" key="5">
    <source>
        <dbReference type="PROSITE" id="PS50949"/>
    </source>
</evidence>
<dbReference type="InterPro" id="IPR008920">
    <property type="entry name" value="TF_FadR/GntR_C"/>
</dbReference>
<name>A0A1G7GJK0_9BACT</name>
<keyword evidence="7" id="KW-1185">Reference proteome</keyword>
<evidence type="ECO:0000313" key="7">
    <source>
        <dbReference type="Proteomes" id="UP000182427"/>
    </source>
</evidence>
<keyword evidence="3" id="KW-0804">Transcription</keyword>
<keyword evidence="2 6" id="KW-0238">DNA-binding</keyword>
<dbReference type="GO" id="GO:0003700">
    <property type="term" value="F:DNA-binding transcription factor activity"/>
    <property type="evidence" value="ECO:0007669"/>
    <property type="project" value="InterPro"/>
</dbReference>
<dbReference type="Gene3D" id="1.20.120.530">
    <property type="entry name" value="GntR ligand-binding domain-like"/>
    <property type="match status" value="1"/>
</dbReference>
<dbReference type="Pfam" id="PF07729">
    <property type="entry name" value="FCD"/>
    <property type="match status" value="1"/>
</dbReference>
<accession>A0A1G7GJK0</accession>
<evidence type="ECO:0000313" key="6">
    <source>
        <dbReference type="EMBL" id="SDE88243.1"/>
    </source>
</evidence>
<keyword evidence="1" id="KW-0805">Transcription regulation</keyword>
<dbReference type="EMBL" id="LT629690">
    <property type="protein sequence ID" value="SDE88243.1"/>
    <property type="molecule type" value="Genomic_DNA"/>
</dbReference>
<organism evidence="6 7">
    <name type="scientific">Terriglobus roseus</name>
    <dbReference type="NCBI Taxonomy" id="392734"/>
    <lineage>
        <taxon>Bacteria</taxon>
        <taxon>Pseudomonadati</taxon>
        <taxon>Acidobacteriota</taxon>
        <taxon>Terriglobia</taxon>
        <taxon>Terriglobales</taxon>
        <taxon>Acidobacteriaceae</taxon>
        <taxon>Terriglobus</taxon>
    </lineage>
</organism>
<proteinExistence type="predicted"/>
<dbReference type="CDD" id="cd07377">
    <property type="entry name" value="WHTH_GntR"/>
    <property type="match status" value="1"/>
</dbReference>
<sequence length="216" mass="24220">MTPPRPMTSSSLTEHAHQSIKRHILSTSMTRGERLTEEFFARELGISKSPVREAMNSLEREGLLRIEPRRGAYVRTFSDREIADLYAVREILEAYAATHADVTDEFVAGLRASVNRTKEILQRDDKASHIEEDIAFHAQIVEAAGNAELTRVHANIQDKLWLCRCQTYQITSTDTPKAHGEITERFAAGDRAGAVEAVRGHIQFVSKALQRAQLPA</sequence>
<dbReference type="SUPFAM" id="SSF46785">
    <property type="entry name" value="Winged helix' DNA-binding domain"/>
    <property type="match status" value="1"/>
</dbReference>
<evidence type="ECO:0000256" key="4">
    <source>
        <dbReference type="SAM" id="MobiDB-lite"/>
    </source>
</evidence>
<dbReference type="Gene3D" id="1.10.10.10">
    <property type="entry name" value="Winged helix-like DNA-binding domain superfamily/Winged helix DNA-binding domain"/>
    <property type="match status" value="1"/>
</dbReference>
<dbReference type="InterPro" id="IPR036388">
    <property type="entry name" value="WH-like_DNA-bd_sf"/>
</dbReference>
<evidence type="ECO:0000256" key="2">
    <source>
        <dbReference type="ARBA" id="ARBA00023125"/>
    </source>
</evidence>
<dbReference type="Proteomes" id="UP000182427">
    <property type="component" value="Chromosome I"/>
</dbReference>
<feature type="domain" description="HTH gntR-type" evidence="5">
    <location>
        <begin position="10"/>
        <end position="77"/>
    </location>
</feature>
<dbReference type="SUPFAM" id="SSF48008">
    <property type="entry name" value="GntR ligand-binding domain-like"/>
    <property type="match status" value="1"/>
</dbReference>
<evidence type="ECO:0000256" key="1">
    <source>
        <dbReference type="ARBA" id="ARBA00023015"/>
    </source>
</evidence>
<evidence type="ECO:0000256" key="3">
    <source>
        <dbReference type="ARBA" id="ARBA00023163"/>
    </source>
</evidence>
<dbReference type="SMART" id="SM00345">
    <property type="entry name" value="HTH_GNTR"/>
    <property type="match status" value="1"/>
</dbReference>
<dbReference type="PANTHER" id="PTHR43537:SF24">
    <property type="entry name" value="GLUCONATE OPERON TRANSCRIPTIONAL REPRESSOR"/>
    <property type="match status" value="1"/>
</dbReference>
<dbReference type="GO" id="GO:0003677">
    <property type="term" value="F:DNA binding"/>
    <property type="evidence" value="ECO:0007669"/>
    <property type="project" value="UniProtKB-KW"/>
</dbReference>
<reference evidence="6 7" key="1">
    <citation type="submission" date="2016-10" db="EMBL/GenBank/DDBJ databases">
        <authorList>
            <person name="de Groot N.N."/>
        </authorList>
    </citation>
    <scope>NUCLEOTIDE SEQUENCE [LARGE SCALE GENOMIC DNA]</scope>
    <source>
        <strain evidence="6 7">GAS232</strain>
    </source>
</reference>
<dbReference type="PROSITE" id="PS50949">
    <property type="entry name" value="HTH_GNTR"/>
    <property type="match status" value="1"/>
</dbReference>
<gene>
    <name evidence="6" type="ORF">SAMN05444167_0718</name>
</gene>
<feature type="region of interest" description="Disordered" evidence="4">
    <location>
        <begin position="1"/>
        <end position="22"/>
    </location>
</feature>
<dbReference type="PANTHER" id="PTHR43537">
    <property type="entry name" value="TRANSCRIPTIONAL REGULATOR, GNTR FAMILY"/>
    <property type="match status" value="1"/>
</dbReference>
<protein>
    <submittedName>
        <fullName evidence="6">DNA-binding transcriptional regulator, GntR family</fullName>
    </submittedName>
</protein>